<dbReference type="Proteomes" id="UP001473302">
    <property type="component" value="Unassembled WGS sequence"/>
</dbReference>
<evidence type="ECO:0000313" key="3">
    <source>
        <dbReference type="Proteomes" id="UP001473302"/>
    </source>
</evidence>
<feature type="domain" description="BOD1/SHG1" evidence="1">
    <location>
        <begin position="6"/>
        <end position="98"/>
    </location>
</feature>
<protein>
    <recommendedName>
        <fullName evidence="1">BOD1/SHG1 domain-containing protein</fullName>
    </recommendedName>
</protein>
<organism evidence="2 3">
    <name type="scientific">Mucor flavus</name>
    <dbReference type="NCBI Taxonomy" id="439312"/>
    <lineage>
        <taxon>Eukaryota</taxon>
        <taxon>Fungi</taxon>
        <taxon>Fungi incertae sedis</taxon>
        <taxon>Mucoromycota</taxon>
        <taxon>Mucoromycotina</taxon>
        <taxon>Mucoromycetes</taxon>
        <taxon>Mucorales</taxon>
        <taxon>Mucorineae</taxon>
        <taxon>Mucoraceae</taxon>
        <taxon>Mucor</taxon>
    </lineage>
</organism>
<sequence>MQPEDIVLQLKKNGTFDDLRKRLLTEFQNGEEGQKFLSKLKLFMEDMIANNPALIEKESSSFHEIVSTELERAGIYNTIRQEALETLKGDYYQTRIDQEVKVVTEKDK</sequence>
<comment type="caution">
    <text evidence="2">The sequence shown here is derived from an EMBL/GenBank/DDBJ whole genome shotgun (WGS) entry which is preliminary data.</text>
</comment>
<evidence type="ECO:0000313" key="2">
    <source>
        <dbReference type="EMBL" id="GAA5817176.1"/>
    </source>
</evidence>
<dbReference type="InterPro" id="IPR055264">
    <property type="entry name" value="BOD1/SHG1_dom"/>
</dbReference>
<dbReference type="Pfam" id="PF05205">
    <property type="entry name" value="COMPASS-Shg1"/>
    <property type="match status" value="1"/>
</dbReference>
<gene>
    <name evidence="2" type="ORF">MFLAVUS_010718</name>
</gene>
<proteinExistence type="predicted"/>
<evidence type="ECO:0000259" key="1">
    <source>
        <dbReference type="Pfam" id="PF05205"/>
    </source>
</evidence>
<keyword evidence="3" id="KW-1185">Reference proteome</keyword>
<accession>A0ABP9ZDL4</accession>
<dbReference type="EMBL" id="BAABUK010000039">
    <property type="protein sequence ID" value="GAA5817176.1"/>
    <property type="molecule type" value="Genomic_DNA"/>
</dbReference>
<name>A0ABP9ZDL4_9FUNG</name>
<reference evidence="2 3" key="1">
    <citation type="submission" date="2024-04" db="EMBL/GenBank/DDBJ databases">
        <title>genome sequences of Mucor flavus KT1a and Helicostylum pulchrum KT1b strains isolated from the surface of a dry-aged beef.</title>
        <authorList>
            <person name="Toyotome T."/>
            <person name="Hosono M."/>
            <person name="Torimaru M."/>
            <person name="Fukuda K."/>
            <person name="Mikami N."/>
        </authorList>
    </citation>
    <scope>NUCLEOTIDE SEQUENCE [LARGE SCALE GENOMIC DNA]</scope>
    <source>
        <strain evidence="2 3">KT1a</strain>
    </source>
</reference>